<dbReference type="PROSITE" id="PS01175">
    <property type="entry name" value="RIBONUCLEASE_II"/>
    <property type="match status" value="1"/>
</dbReference>
<dbReference type="OrthoDB" id="372421at2759"/>
<evidence type="ECO:0000256" key="6">
    <source>
        <dbReference type="ARBA" id="ARBA00022552"/>
    </source>
</evidence>
<dbReference type="InterPro" id="IPR022966">
    <property type="entry name" value="RNase_II/R_CS"/>
</dbReference>
<dbReference type="Pfam" id="PF17216">
    <property type="entry name" value="Rrp44_CSD1"/>
    <property type="match status" value="1"/>
</dbReference>
<dbReference type="InterPro" id="IPR033770">
    <property type="entry name" value="RRP44_S1"/>
</dbReference>
<dbReference type="InterPro" id="IPR001900">
    <property type="entry name" value="RNase_II/R"/>
</dbReference>
<feature type="region of interest" description="Disordered" evidence="16">
    <location>
        <begin position="328"/>
        <end position="347"/>
    </location>
</feature>
<evidence type="ECO:0000256" key="2">
    <source>
        <dbReference type="ARBA" id="ARBA00004496"/>
    </source>
</evidence>
<protein>
    <recommendedName>
        <fullName evidence="14">Ribosomal RNA-processing protein 44</fullName>
    </recommendedName>
</protein>
<dbReference type="SUPFAM" id="SSF88723">
    <property type="entry name" value="PIN domain-like"/>
    <property type="match status" value="1"/>
</dbReference>
<dbReference type="CDD" id="cd09862">
    <property type="entry name" value="PIN_Rrp44-like"/>
    <property type="match status" value="1"/>
</dbReference>
<dbReference type="InterPro" id="IPR050180">
    <property type="entry name" value="RNR_Ribonuclease"/>
</dbReference>
<dbReference type="Gene3D" id="2.40.50.700">
    <property type="match status" value="1"/>
</dbReference>
<comment type="caution">
    <text evidence="19">The sequence shown here is derived from an EMBL/GenBank/DDBJ whole genome shotgun (WGS) entry which is preliminary data.</text>
</comment>
<dbReference type="PANTHER" id="PTHR23355:SF35">
    <property type="entry name" value="EXOSOME COMPLEX EXONUCLEASE RRP44"/>
    <property type="match status" value="1"/>
</dbReference>
<gene>
    <name evidence="19" type="ORF">CcCBS67573_g03906</name>
</gene>
<dbReference type="STRING" id="246404.A0A507FID9"/>
<name>A0A507FID9_9FUNG</name>
<dbReference type="InterPro" id="IPR041505">
    <property type="entry name" value="Dis3_CSD2"/>
</dbReference>
<dbReference type="GO" id="GO:0005730">
    <property type="term" value="C:nucleolus"/>
    <property type="evidence" value="ECO:0007669"/>
    <property type="project" value="UniProtKB-SubCell"/>
</dbReference>
<feature type="region of interest" description="Disordered" evidence="16">
    <location>
        <begin position="1016"/>
        <end position="1039"/>
    </location>
</feature>
<feature type="domain" description="RNB" evidence="18">
    <location>
        <begin position="490"/>
        <end position="822"/>
    </location>
</feature>
<evidence type="ECO:0000256" key="1">
    <source>
        <dbReference type="ARBA" id="ARBA00001946"/>
    </source>
</evidence>
<comment type="cofactor">
    <cofactor evidence="1">
        <name>Mg(2+)</name>
        <dbReference type="ChEBI" id="CHEBI:18420"/>
    </cofactor>
</comment>
<dbReference type="InterPro" id="IPR033771">
    <property type="entry name" value="Rrp44_CSD1"/>
</dbReference>
<dbReference type="SMART" id="SM00955">
    <property type="entry name" value="RNB"/>
    <property type="match status" value="1"/>
</dbReference>
<evidence type="ECO:0000256" key="12">
    <source>
        <dbReference type="ARBA" id="ARBA00022884"/>
    </source>
</evidence>
<evidence type="ECO:0000256" key="9">
    <source>
        <dbReference type="ARBA" id="ARBA00022801"/>
    </source>
</evidence>
<dbReference type="Pfam" id="PF17215">
    <property type="entry name" value="Rrp44_S1"/>
    <property type="match status" value="1"/>
</dbReference>
<evidence type="ECO:0000256" key="7">
    <source>
        <dbReference type="ARBA" id="ARBA00022722"/>
    </source>
</evidence>
<keyword evidence="10" id="KW-0271">Exosome</keyword>
<reference evidence="19 20" key="1">
    <citation type="journal article" date="2019" name="Sci. Rep.">
        <title>Comparative genomics of chytrid fungi reveal insights into the obligate biotrophic and pathogenic lifestyle of Synchytrium endobioticum.</title>
        <authorList>
            <person name="van de Vossenberg B.T.L.H."/>
            <person name="Warris S."/>
            <person name="Nguyen H.D.T."/>
            <person name="van Gent-Pelzer M.P.E."/>
            <person name="Joly D.L."/>
            <person name="van de Geest H.C."/>
            <person name="Bonants P.J.M."/>
            <person name="Smith D.S."/>
            <person name="Levesque C.A."/>
            <person name="van der Lee T.A.J."/>
        </authorList>
    </citation>
    <scope>NUCLEOTIDE SEQUENCE [LARGE SCALE GENOMIC DNA]</scope>
    <source>
        <strain evidence="19 20">CBS 675.73</strain>
    </source>
</reference>
<evidence type="ECO:0000256" key="14">
    <source>
        <dbReference type="ARBA" id="ARBA00077930"/>
    </source>
</evidence>
<dbReference type="SMART" id="SM00670">
    <property type="entry name" value="PINc"/>
    <property type="match status" value="1"/>
</dbReference>
<keyword evidence="20" id="KW-1185">Reference proteome</keyword>
<dbReference type="GO" id="GO:0071031">
    <property type="term" value="P:nuclear mRNA surveillance of mRNA 3'-end processing"/>
    <property type="evidence" value="ECO:0007669"/>
    <property type="project" value="TreeGrafter"/>
</dbReference>
<dbReference type="GO" id="GO:0000177">
    <property type="term" value="C:cytoplasmic exosome (RNase complex)"/>
    <property type="evidence" value="ECO:0007669"/>
    <property type="project" value="TreeGrafter"/>
</dbReference>
<keyword evidence="11" id="KW-0269">Exonuclease</keyword>
<dbReference type="Proteomes" id="UP000320333">
    <property type="component" value="Unassembled WGS sequence"/>
</dbReference>
<comment type="subcellular location">
    <subcellularLocation>
        <location evidence="2">Cytoplasm</location>
    </subcellularLocation>
    <subcellularLocation>
        <location evidence="3">Nucleus</location>
        <location evidence="3">Nucleolus</location>
    </subcellularLocation>
</comment>
<evidence type="ECO:0000256" key="11">
    <source>
        <dbReference type="ARBA" id="ARBA00022839"/>
    </source>
</evidence>
<dbReference type="Gene3D" id="3.40.50.1010">
    <property type="entry name" value="5'-nuclease"/>
    <property type="match status" value="1"/>
</dbReference>
<evidence type="ECO:0000259" key="18">
    <source>
        <dbReference type="SMART" id="SM00955"/>
    </source>
</evidence>
<evidence type="ECO:0000256" key="16">
    <source>
        <dbReference type="SAM" id="MobiDB-lite"/>
    </source>
</evidence>
<dbReference type="GO" id="GO:0016075">
    <property type="term" value="P:rRNA catabolic process"/>
    <property type="evidence" value="ECO:0007669"/>
    <property type="project" value="TreeGrafter"/>
</dbReference>
<keyword evidence="7" id="KW-0540">Nuclease</keyword>
<dbReference type="AlphaFoldDB" id="A0A507FID9"/>
<dbReference type="Pfam" id="PF13638">
    <property type="entry name" value="PIN_4"/>
    <property type="match status" value="1"/>
</dbReference>
<dbReference type="GO" id="GO:0006364">
    <property type="term" value="P:rRNA processing"/>
    <property type="evidence" value="ECO:0007669"/>
    <property type="project" value="UniProtKB-KW"/>
</dbReference>
<feature type="domain" description="PIN" evidence="17">
    <location>
        <begin position="63"/>
        <end position="176"/>
    </location>
</feature>
<keyword evidence="6" id="KW-0698">rRNA processing</keyword>
<dbReference type="PANTHER" id="PTHR23355">
    <property type="entry name" value="RIBONUCLEASE"/>
    <property type="match status" value="1"/>
</dbReference>
<dbReference type="GO" id="GO:0000176">
    <property type="term" value="C:nuclear exosome (RNase complex)"/>
    <property type="evidence" value="ECO:0007669"/>
    <property type="project" value="UniProtKB-ARBA"/>
</dbReference>
<dbReference type="GO" id="GO:0000175">
    <property type="term" value="F:3'-5'-RNA exonuclease activity"/>
    <property type="evidence" value="ECO:0007669"/>
    <property type="project" value="TreeGrafter"/>
</dbReference>
<dbReference type="FunFam" id="2.40.50.700:FF:000001">
    <property type="entry name" value="Exosome complex exonuclease exoribonuclease (Rrp44)"/>
    <property type="match status" value="1"/>
</dbReference>
<dbReference type="Gene3D" id="2.40.50.140">
    <property type="entry name" value="Nucleic acid-binding proteins"/>
    <property type="match status" value="1"/>
</dbReference>
<dbReference type="GO" id="GO:0004519">
    <property type="term" value="F:endonuclease activity"/>
    <property type="evidence" value="ECO:0007669"/>
    <property type="project" value="UniProtKB-KW"/>
</dbReference>
<comment type="similarity">
    <text evidence="4 15">Belongs to the RNR ribonuclease family.</text>
</comment>
<dbReference type="Pfam" id="PF17849">
    <property type="entry name" value="OB_Dis3"/>
    <property type="match status" value="1"/>
</dbReference>
<dbReference type="GO" id="GO:0071034">
    <property type="term" value="P:CUT catabolic process"/>
    <property type="evidence" value="ECO:0007669"/>
    <property type="project" value="UniProtKB-ARBA"/>
</dbReference>
<dbReference type="InterPro" id="IPR012340">
    <property type="entry name" value="NA-bd_OB-fold"/>
</dbReference>
<proteinExistence type="inferred from homology"/>
<organism evidence="19 20">
    <name type="scientific">Chytriomyces confervae</name>
    <dbReference type="NCBI Taxonomy" id="246404"/>
    <lineage>
        <taxon>Eukaryota</taxon>
        <taxon>Fungi</taxon>
        <taxon>Fungi incertae sedis</taxon>
        <taxon>Chytridiomycota</taxon>
        <taxon>Chytridiomycota incertae sedis</taxon>
        <taxon>Chytridiomycetes</taxon>
        <taxon>Chytridiales</taxon>
        <taxon>Chytriomycetaceae</taxon>
        <taxon>Chytriomyces</taxon>
    </lineage>
</organism>
<dbReference type="Pfam" id="PF00773">
    <property type="entry name" value="RNB"/>
    <property type="match status" value="1"/>
</dbReference>
<keyword evidence="8" id="KW-0255">Endonuclease</keyword>
<evidence type="ECO:0000256" key="5">
    <source>
        <dbReference type="ARBA" id="ARBA00022490"/>
    </source>
</evidence>
<evidence type="ECO:0000256" key="13">
    <source>
        <dbReference type="ARBA" id="ARBA00023242"/>
    </source>
</evidence>
<evidence type="ECO:0000256" key="4">
    <source>
        <dbReference type="ARBA" id="ARBA00005785"/>
    </source>
</evidence>
<evidence type="ECO:0000313" key="19">
    <source>
        <dbReference type="EMBL" id="TPX74837.1"/>
    </source>
</evidence>
<dbReference type="SUPFAM" id="SSF50249">
    <property type="entry name" value="Nucleic acid-binding proteins"/>
    <property type="match status" value="3"/>
</dbReference>
<dbReference type="InterPro" id="IPR002716">
    <property type="entry name" value="PIN_dom"/>
</dbReference>
<keyword evidence="5" id="KW-0963">Cytoplasm</keyword>
<evidence type="ECO:0000256" key="8">
    <source>
        <dbReference type="ARBA" id="ARBA00022759"/>
    </source>
</evidence>
<evidence type="ECO:0000256" key="3">
    <source>
        <dbReference type="ARBA" id="ARBA00004604"/>
    </source>
</evidence>
<evidence type="ECO:0000256" key="15">
    <source>
        <dbReference type="RuleBase" id="RU003901"/>
    </source>
</evidence>
<sequence>MLQSRSHVRKTRKGSVIKVVRELYLREDIGCGVGVCADAVCASGVRTMQALPANANKRHAMPHIIVPDTNMFLHQMDLLEHKAFSDVVVLQTALDEVRHRSTQMYARLRAITADVDKRFYVFSNEFMRDTFVKRVKDESPNDRNDRAIREACRWYAKHLPSGISVVLISDDADNRRKATADGMFAYSVREYVEGLTAFPELVDMIAVNDDADDAAAKKISYPDHLTPSQITAGLKSGAFCQGTLGISFHNFLEGSIYTKVDGEDTSVKIIGRTHLNRGVHGDVVAVRILPKSEWLRQGDNVVLDAEEDDETLEKVDPNSLLDASAAAVPVPEQDDEMQTEETEQRAAKSGDWVRTGCIVGIIQRKWRPFCGTIEAPKDVSSDSGSSSQQKFVFFWPMDKRIPKIKIRTRQAKQLAGQRIMVAIDSWGKQSLYPMGHFVKALGNVGDRKTETDVILLEHDVRFMPFSKQVMSYLPDEGEAWVVKEEHLAGRMDFRHLDVCSIDPPGCTDIDDALHARLLPNGNYEVGVHIADVSHFVKPGNAMDQEAATRGTTVYLVDRRIDMLPSLLGTNLCSLRSNVERLSFSCIWEVTPDADIIDVKYSKSVIRSRASLTYDAAQARLDDPTLTDPVSTGIKLLNSIAKKLRAKRMANGALVLASPEVRFSLDNDAQDPLDVELKEMKDTNALVEEFMLLANIYVAKKIYSVFPDSSMLRRHPKPSATNFESLIKAAAEYGIEIDPSNNRTLSDSLDKAVLADEPYFNKLIRIMTTRCMMQAVYFCSGTLAPEDFWHYGLATDIYTHFTSPIRRYADLVVHRLLAACIGYDKTYSSDLVDKVKASELSDVLNFRHRNAQQASRSSVELFTNLFFKNKVIQEEGFVIRVMKNGFSVIIPRFGIEGIVHSQAAGPKGSTDNAQLLTHDAVANTLTCPTTGAQIRIFGKVIVRVSVEEAGQEAAQRSKLVVKLIEPRVPGLSVDPVEVQKVKVDVVPAVVDIPGVGKVKTNVGETNRVTAEMGVVSGDAVETKAGSTGGKGAGKKKGGKK</sequence>
<keyword evidence="12" id="KW-0694">RNA-binding</keyword>
<dbReference type="GO" id="GO:0003723">
    <property type="term" value="F:RNA binding"/>
    <property type="evidence" value="ECO:0007669"/>
    <property type="project" value="UniProtKB-KW"/>
</dbReference>
<dbReference type="InterPro" id="IPR029060">
    <property type="entry name" value="PIN-like_dom_sf"/>
</dbReference>
<feature type="compositionally biased region" description="Acidic residues" evidence="16">
    <location>
        <begin position="332"/>
        <end position="341"/>
    </location>
</feature>
<evidence type="ECO:0000256" key="10">
    <source>
        <dbReference type="ARBA" id="ARBA00022835"/>
    </source>
</evidence>
<keyword evidence="9" id="KW-0378">Hydrolase</keyword>
<dbReference type="EMBL" id="QEAP01000106">
    <property type="protein sequence ID" value="TPX74837.1"/>
    <property type="molecule type" value="Genomic_DNA"/>
</dbReference>
<keyword evidence="13" id="KW-0539">Nucleus</keyword>
<dbReference type="FunFam" id="3.40.50.1010:FF:000010">
    <property type="entry name" value="Exosome complex exonuclease DIS3"/>
    <property type="match status" value="1"/>
</dbReference>
<evidence type="ECO:0000259" key="17">
    <source>
        <dbReference type="SMART" id="SM00670"/>
    </source>
</evidence>
<evidence type="ECO:0000313" key="20">
    <source>
        <dbReference type="Proteomes" id="UP000320333"/>
    </source>
</evidence>
<accession>A0A507FID9</accession>
<dbReference type="Gene3D" id="2.40.50.690">
    <property type="match status" value="1"/>
</dbReference>